<dbReference type="AlphaFoldDB" id="A0A085MZL0"/>
<dbReference type="InterPro" id="IPR043502">
    <property type="entry name" value="DNA/RNA_pol_sf"/>
</dbReference>
<dbReference type="SUPFAM" id="SSF56672">
    <property type="entry name" value="DNA/RNA polymerases"/>
    <property type="match status" value="1"/>
</dbReference>
<dbReference type="Proteomes" id="UP000030758">
    <property type="component" value="Unassembled WGS sequence"/>
</dbReference>
<protein>
    <recommendedName>
        <fullName evidence="2">Pao retrotransposon peptidase</fullName>
    </recommendedName>
</protein>
<dbReference type="PANTHER" id="PTHR47331">
    <property type="entry name" value="PHD-TYPE DOMAIN-CONTAINING PROTEIN"/>
    <property type="match status" value="1"/>
</dbReference>
<organism evidence="1">
    <name type="scientific">Trichuris suis</name>
    <name type="common">pig whipworm</name>
    <dbReference type="NCBI Taxonomy" id="68888"/>
    <lineage>
        <taxon>Eukaryota</taxon>
        <taxon>Metazoa</taxon>
        <taxon>Ecdysozoa</taxon>
        <taxon>Nematoda</taxon>
        <taxon>Enoplea</taxon>
        <taxon>Dorylaimia</taxon>
        <taxon>Trichinellida</taxon>
        <taxon>Trichuridae</taxon>
        <taxon>Trichuris</taxon>
    </lineage>
</organism>
<dbReference type="InterPro" id="IPR008042">
    <property type="entry name" value="Retrotrans_Pao"/>
</dbReference>
<proteinExistence type="predicted"/>
<gene>
    <name evidence="1" type="ORF">M514_25131</name>
</gene>
<dbReference type="Pfam" id="PF05380">
    <property type="entry name" value="Peptidase_A17"/>
    <property type="match status" value="1"/>
</dbReference>
<accession>A0A085MZL0</accession>
<sequence>MMVQFFGTTCSPTICAYTLRKAAMDSGEHADIVMRQVINHFYVDNWLASFRSEAEAAQTVGVVARALERAGFKLAQWASSRPDALPAVSEESLSSVNMDLDSIPIERTLDPVAEPSARCCALLPRYSTRFLEPVTLRAKLIVQATWRLKLDWDDPLPIDIQEEWNAWLARCLESSPVIVSRCLIPDAPAFSTELHVFADASEAGYGTVAYLWVEVGNDIILSFVMAKSRVGPIKPTTIPRLELNAAVMATRLMNMIKDCLRLNFDRVMFHVDFTTALRWIRSTSYRFHTYVRNRIGEILESSVPEQWHYVRSTENPGDDCSRGLFASELHADHRFLRGPEFLWRHCSAWPSEPGSANEDVSPKDDEEIKYETWIGTAQLMTNRIDELVAKISRLERLVRITA</sequence>
<name>A0A085MZL0_9BILA</name>
<evidence type="ECO:0008006" key="2">
    <source>
        <dbReference type="Google" id="ProtNLM"/>
    </source>
</evidence>
<dbReference type="EMBL" id="KL367590">
    <property type="protein sequence ID" value="KFD62656.1"/>
    <property type="molecule type" value="Genomic_DNA"/>
</dbReference>
<evidence type="ECO:0000313" key="1">
    <source>
        <dbReference type="EMBL" id="KFD62656.1"/>
    </source>
</evidence>
<reference evidence="1" key="1">
    <citation type="journal article" date="2014" name="Nat. Genet.">
        <title>Genome and transcriptome of the porcine whipworm Trichuris suis.</title>
        <authorList>
            <person name="Jex A.R."/>
            <person name="Nejsum P."/>
            <person name="Schwarz E.M."/>
            <person name="Hu L."/>
            <person name="Young N.D."/>
            <person name="Hall R.S."/>
            <person name="Korhonen P.K."/>
            <person name="Liao S."/>
            <person name="Thamsborg S."/>
            <person name="Xia J."/>
            <person name="Xu P."/>
            <person name="Wang S."/>
            <person name="Scheerlinck J.P."/>
            <person name="Hofmann A."/>
            <person name="Sternberg P.W."/>
            <person name="Wang J."/>
            <person name="Gasser R.B."/>
        </authorList>
    </citation>
    <scope>NUCLEOTIDE SEQUENCE [LARGE SCALE GENOMIC DNA]</scope>
    <source>
        <strain evidence="1">DCEP-RM93F</strain>
    </source>
</reference>